<dbReference type="InterPro" id="IPR012337">
    <property type="entry name" value="RNaseH-like_sf"/>
</dbReference>
<dbReference type="InterPro" id="IPR052958">
    <property type="entry name" value="IFN-induced_PKR_regulator"/>
</dbReference>
<organism evidence="3 4">
    <name type="scientific">Pinctada imbricata</name>
    <name type="common">Atlantic pearl-oyster</name>
    <name type="synonym">Pinctada martensii</name>
    <dbReference type="NCBI Taxonomy" id="66713"/>
    <lineage>
        <taxon>Eukaryota</taxon>
        <taxon>Metazoa</taxon>
        <taxon>Spiralia</taxon>
        <taxon>Lophotrochozoa</taxon>
        <taxon>Mollusca</taxon>
        <taxon>Bivalvia</taxon>
        <taxon>Autobranchia</taxon>
        <taxon>Pteriomorphia</taxon>
        <taxon>Pterioida</taxon>
        <taxon>Pterioidea</taxon>
        <taxon>Pteriidae</taxon>
        <taxon>Pinctada</taxon>
    </lineage>
</organism>
<dbReference type="SUPFAM" id="SSF53098">
    <property type="entry name" value="Ribonuclease H-like"/>
    <property type="match status" value="1"/>
</dbReference>
<name>A0AA88YFS5_PINIB</name>
<dbReference type="PANTHER" id="PTHR46289">
    <property type="entry name" value="52 KDA REPRESSOR OF THE INHIBITOR OF THE PROTEIN KINASE-LIKE PROTEIN-RELATED"/>
    <property type="match status" value="1"/>
</dbReference>
<dbReference type="EMBL" id="VSWD01000004">
    <property type="protein sequence ID" value="KAK3104654.1"/>
    <property type="molecule type" value="Genomic_DNA"/>
</dbReference>
<proteinExistence type="predicted"/>
<reference evidence="3" key="1">
    <citation type="submission" date="2019-08" db="EMBL/GenBank/DDBJ databases">
        <title>The improved chromosome-level genome for the pearl oyster Pinctada fucata martensii using PacBio sequencing and Hi-C.</title>
        <authorList>
            <person name="Zheng Z."/>
        </authorList>
    </citation>
    <scope>NUCLEOTIDE SEQUENCE</scope>
    <source>
        <strain evidence="3">ZZ-2019</strain>
        <tissue evidence="3">Adductor muscle</tissue>
    </source>
</reference>
<gene>
    <name evidence="3" type="ORF">FSP39_007252</name>
</gene>
<evidence type="ECO:0000259" key="2">
    <source>
        <dbReference type="SMART" id="SM00597"/>
    </source>
</evidence>
<evidence type="ECO:0000313" key="4">
    <source>
        <dbReference type="Proteomes" id="UP001186944"/>
    </source>
</evidence>
<feature type="domain" description="TTF-type" evidence="2">
    <location>
        <begin position="121"/>
        <end position="204"/>
    </location>
</feature>
<dbReference type="PANTHER" id="PTHR46289:SF14">
    <property type="entry name" value="DUF4371 DOMAIN-CONTAINING PROTEIN"/>
    <property type="match status" value="1"/>
</dbReference>
<dbReference type="AlphaFoldDB" id="A0AA88YFS5"/>
<comment type="caution">
    <text evidence="3">The sequence shown here is derived from an EMBL/GenBank/DDBJ whole genome shotgun (WGS) entry which is preliminary data.</text>
</comment>
<feature type="region of interest" description="Disordered" evidence="1">
    <location>
        <begin position="1"/>
        <end position="47"/>
    </location>
</feature>
<accession>A0AA88YFS5</accession>
<dbReference type="Pfam" id="PF14291">
    <property type="entry name" value="DUF4371"/>
    <property type="match status" value="1"/>
</dbReference>
<dbReference type="InterPro" id="IPR025398">
    <property type="entry name" value="DUF4371"/>
</dbReference>
<evidence type="ECO:0000313" key="3">
    <source>
        <dbReference type="EMBL" id="KAK3104654.1"/>
    </source>
</evidence>
<protein>
    <recommendedName>
        <fullName evidence="2">TTF-type domain-containing protein</fullName>
    </recommendedName>
</protein>
<dbReference type="Proteomes" id="UP001186944">
    <property type="component" value="Unassembled WGS sequence"/>
</dbReference>
<keyword evidence="4" id="KW-1185">Reference proteome</keyword>
<dbReference type="SMART" id="SM00597">
    <property type="entry name" value="ZnF_TTF"/>
    <property type="match status" value="1"/>
</dbReference>
<dbReference type="InterPro" id="IPR006580">
    <property type="entry name" value="Znf_TTF"/>
</dbReference>
<evidence type="ECO:0000256" key="1">
    <source>
        <dbReference type="SAM" id="MobiDB-lite"/>
    </source>
</evidence>
<sequence>MPAAETDCGEMPAAETDCGEMPAAETDCGEMPAAETDCGEMPAAETDCGEVPAADTSIPVDVNVPGVSPVSSSLDIARCISEPGTITDDLKFSLISNRIPHDNYRFPSRTYKDKRRKSGVIHRRCKPEWLKTFEFLCYSESKDGLYCLGCCLFPDTSHRRSKKLISEPYFNWKDAMEDMKEHSTCMYHLSSMAKLHSFIGTHRNPNQRIDLSIRYAESERVKKNRQILSSIIKTLVFCGRQVIALRGHRDDESNRETSSNMGNFKELLQFRADAGDVILQEHLRSCAKNASYISKTSQNELLTCVKMYTQEEIVKEINAQPIGPYYSIQCDEVTDASNWEQLGLVVRYLKDGKPIERILEFIPCENVSGEAICDAIISCLIRVGLDPQKCRSQTMDGAGNMAGKNIGAAARFKAINPKAIYHYCSSHDLNLAISKSCQLKEVQICLDALKKLGIFFKYSPKRSRRLEKAVDEVNEDREEARKIDKKKFKVYSETRWVEKHTTLQAFDDLYEPILLCLDAISSKERGWDSKAVVEANGLLHKISEPIFVAAFQTILHYFRYMAGLSRKLQGSSLDILQGYRMVKDIREIILDSRANDTDYDQVYCRMDKMASSSSTPLKVPRQCLQQTQRSNVPASTTKEYFKRSVFIPYVDALIQQLEMRFSNLAEQSTKALLLIPANMAHISQSDINDLKEIYGSDMPDVESLGQELVLWKHMWSRQDEQERPQTLTGTLQSPRSCPTMYPNIMTALQLMLLTSVTSSSVERANSSLRFIKGYLRTTMSEDRFNSLMLLFIHRDIMVDIEKVIDTFARRNPRRMMLQSPLGEVA</sequence>